<dbReference type="SUPFAM" id="SSF49503">
    <property type="entry name" value="Cupredoxins"/>
    <property type="match status" value="2"/>
</dbReference>
<protein>
    <recommendedName>
        <fullName evidence="1">Plastocyanin-like domain-containing protein</fullName>
    </recommendedName>
</protein>
<dbReference type="Pfam" id="PF07732">
    <property type="entry name" value="Cu-oxidase_3"/>
    <property type="match status" value="1"/>
</dbReference>
<dbReference type="EMBL" id="FPHF01000089">
    <property type="protein sequence ID" value="SFV65705.1"/>
    <property type="molecule type" value="Genomic_DNA"/>
</dbReference>
<reference evidence="2" key="1">
    <citation type="submission" date="2016-10" db="EMBL/GenBank/DDBJ databases">
        <authorList>
            <person name="de Groot N.N."/>
        </authorList>
    </citation>
    <scope>NUCLEOTIDE SEQUENCE</scope>
</reference>
<dbReference type="Gene3D" id="2.60.40.420">
    <property type="entry name" value="Cupredoxins - blue copper proteins"/>
    <property type="match status" value="1"/>
</dbReference>
<accession>A0A1W1CIX9</accession>
<name>A0A1W1CIX9_9ZZZZ</name>
<dbReference type="GO" id="GO:0005507">
    <property type="term" value="F:copper ion binding"/>
    <property type="evidence" value="ECO:0007669"/>
    <property type="project" value="InterPro"/>
</dbReference>
<proteinExistence type="predicted"/>
<dbReference type="InterPro" id="IPR008972">
    <property type="entry name" value="Cupredoxin"/>
</dbReference>
<organism evidence="2">
    <name type="scientific">hydrothermal vent metagenome</name>
    <dbReference type="NCBI Taxonomy" id="652676"/>
    <lineage>
        <taxon>unclassified sequences</taxon>
        <taxon>metagenomes</taxon>
        <taxon>ecological metagenomes</taxon>
    </lineage>
</organism>
<dbReference type="AlphaFoldDB" id="A0A1W1CIX9"/>
<sequence>MTMSGIFARAAAGSFGLAAMAPRAFAATIDRTLYITEGFITQVTGDDIYFMGYSNTTAELNVPGESFIVQEGDTVNITIVNTLLTPHSFVIDGQVDSGIIEGGTTKSISFTATQAGSYMYYDKLNAPYNRLCGLHGGMAIMPRDSSTELYPGSPTFVQQNFWIFSDIDPVWNNAVGNAQTPSTPFIPRFFTINGLGGRPPGAAGHGDGTVDAMYDPRSVLHGHIGDRALIRVLNAGMCQQAVHVHANHMEWLTKNGQIRPDIWKKDIIPLDANRGQIDVIFPFETPPDAWPPVSTGVYPMHLHTEMSQTAGGGFYMFGSLTDIFFE</sequence>
<dbReference type="InterPro" id="IPR011707">
    <property type="entry name" value="Cu-oxidase-like_N"/>
</dbReference>
<evidence type="ECO:0000259" key="1">
    <source>
        <dbReference type="Pfam" id="PF07732"/>
    </source>
</evidence>
<evidence type="ECO:0000313" key="2">
    <source>
        <dbReference type="EMBL" id="SFV65705.1"/>
    </source>
</evidence>
<feature type="domain" description="Plastocyanin-like" evidence="1">
    <location>
        <begin position="59"/>
        <end position="144"/>
    </location>
</feature>
<gene>
    <name evidence="2" type="ORF">MNB_SM-4-1006</name>
</gene>